<dbReference type="RefSeq" id="WP_126998394.1">
    <property type="nucleotide sequence ID" value="NZ_CP034346.1"/>
</dbReference>
<dbReference type="AlphaFoldDB" id="A0A3S9UXQ6"/>
<dbReference type="InterPro" id="IPR004360">
    <property type="entry name" value="Glyas_Fos-R_dOase_dom"/>
</dbReference>
<dbReference type="SUPFAM" id="SSF54593">
    <property type="entry name" value="Glyoxalase/Bleomycin resistance protein/Dihydroxybiphenyl dioxygenase"/>
    <property type="match status" value="1"/>
</dbReference>
<dbReference type="KEGG" id="plut:EI981_11945"/>
<reference evidence="3" key="1">
    <citation type="submission" date="2018-12" db="EMBL/GenBank/DDBJ databases">
        <title>Complete genome sequence of Paenibacillus sp. MBLB1234.</title>
        <authorList>
            <person name="Nam Y.-D."/>
            <person name="Kang J."/>
            <person name="Chung W.-H."/>
            <person name="Park Y.S."/>
        </authorList>
    </citation>
    <scope>NUCLEOTIDE SEQUENCE [LARGE SCALE GENOMIC DNA]</scope>
    <source>
        <strain evidence="3">MBLB1234</strain>
    </source>
</reference>
<dbReference type="InterPro" id="IPR037523">
    <property type="entry name" value="VOC_core"/>
</dbReference>
<feature type="domain" description="VOC" evidence="1">
    <location>
        <begin position="8"/>
        <end position="125"/>
    </location>
</feature>
<dbReference type="InterPro" id="IPR029068">
    <property type="entry name" value="Glyas_Bleomycin-R_OHBP_Dase"/>
</dbReference>
<dbReference type="CDD" id="cd06587">
    <property type="entry name" value="VOC"/>
    <property type="match status" value="1"/>
</dbReference>
<protein>
    <submittedName>
        <fullName evidence="2">VOC family protein</fullName>
    </submittedName>
</protein>
<keyword evidence="3" id="KW-1185">Reference proteome</keyword>
<dbReference type="Proteomes" id="UP000270678">
    <property type="component" value="Chromosome"/>
</dbReference>
<evidence type="ECO:0000313" key="2">
    <source>
        <dbReference type="EMBL" id="AZS15106.1"/>
    </source>
</evidence>
<dbReference type="PANTHER" id="PTHR36437:SF2">
    <property type="entry name" value="GLYOXALASE_BLEOMYCIN RESISTANCE PROTEIN_DIOXYGENASE"/>
    <property type="match status" value="1"/>
</dbReference>
<gene>
    <name evidence="2" type="ORF">EI981_11945</name>
</gene>
<organism evidence="2 3">
    <name type="scientific">Paenibacillus lutimineralis</name>
    <dbReference type="NCBI Taxonomy" id="2707005"/>
    <lineage>
        <taxon>Bacteria</taxon>
        <taxon>Bacillati</taxon>
        <taxon>Bacillota</taxon>
        <taxon>Bacilli</taxon>
        <taxon>Bacillales</taxon>
        <taxon>Paenibacillaceae</taxon>
        <taxon>Paenibacillus</taxon>
    </lineage>
</organism>
<evidence type="ECO:0000313" key="3">
    <source>
        <dbReference type="Proteomes" id="UP000270678"/>
    </source>
</evidence>
<dbReference type="Gene3D" id="3.10.180.10">
    <property type="entry name" value="2,3-Dihydroxybiphenyl 1,2-Dioxygenase, domain 1"/>
    <property type="match status" value="1"/>
</dbReference>
<dbReference type="PROSITE" id="PS51819">
    <property type="entry name" value="VOC"/>
    <property type="match status" value="1"/>
</dbReference>
<dbReference type="PANTHER" id="PTHR36437">
    <property type="entry name" value="GLYOXALASE/BLEOMYCIN RESISTANCE PROTEIN/DIOXYGENASE"/>
    <property type="match status" value="1"/>
</dbReference>
<dbReference type="OrthoDB" id="2608626at2"/>
<sequence>MGNPFLNKLEHVQIPVRNLEASVQWYTTNLGFRLQSKSDMNRQAFLTLSEGPMLMLWETKDESQANFTVNGQIMPVLLFNTTRIHELYELLRSLGSEITFYQEEGFGWVLKFIDPDGNMWGAIQYK</sequence>
<proteinExistence type="predicted"/>
<accession>A0A3S9UXQ6</accession>
<dbReference type="EMBL" id="CP034346">
    <property type="protein sequence ID" value="AZS15106.1"/>
    <property type="molecule type" value="Genomic_DNA"/>
</dbReference>
<name>A0A3S9UXQ6_9BACL</name>
<dbReference type="Pfam" id="PF00903">
    <property type="entry name" value="Glyoxalase"/>
    <property type="match status" value="1"/>
</dbReference>
<evidence type="ECO:0000259" key="1">
    <source>
        <dbReference type="PROSITE" id="PS51819"/>
    </source>
</evidence>